<reference evidence="4" key="1">
    <citation type="journal article" date="2020" name="Stud. Mycol.">
        <title>101 Dothideomycetes genomes: a test case for predicting lifestyles and emergence of pathogens.</title>
        <authorList>
            <person name="Haridas S."/>
            <person name="Albert R."/>
            <person name="Binder M."/>
            <person name="Bloem J."/>
            <person name="Labutti K."/>
            <person name="Salamov A."/>
            <person name="Andreopoulos B."/>
            <person name="Baker S."/>
            <person name="Barry K."/>
            <person name="Bills G."/>
            <person name="Bluhm B."/>
            <person name="Cannon C."/>
            <person name="Castanera R."/>
            <person name="Culley D."/>
            <person name="Daum C."/>
            <person name="Ezra D."/>
            <person name="Gonzalez J."/>
            <person name="Henrissat B."/>
            <person name="Kuo A."/>
            <person name="Liang C."/>
            <person name="Lipzen A."/>
            <person name="Lutzoni F."/>
            <person name="Magnuson J."/>
            <person name="Mondo S."/>
            <person name="Nolan M."/>
            <person name="Ohm R."/>
            <person name="Pangilinan J."/>
            <person name="Park H.-J."/>
            <person name="Ramirez L."/>
            <person name="Alfaro M."/>
            <person name="Sun H."/>
            <person name="Tritt A."/>
            <person name="Yoshinaga Y."/>
            <person name="Zwiers L.-H."/>
            <person name="Turgeon B."/>
            <person name="Goodwin S."/>
            <person name="Spatafora J."/>
            <person name="Crous P."/>
            <person name="Grigoriev I."/>
        </authorList>
    </citation>
    <scope>NUCLEOTIDE SEQUENCE</scope>
    <source>
        <strain evidence="4">CBS 115976</strain>
    </source>
</reference>
<dbReference type="EMBL" id="MU004236">
    <property type="protein sequence ID" value="KAF2668309.1"/>
    <property type="molecule type" value="Genomic_DNA"/>
</dbReference>
<keyword evidence="2 3" id="KW-0663">Pyridoxal phosphate</keyword>
<dbReference type="GO" id="GO:0030170">
    <property type="term" value="F:pyridoxal phosphate binding"/>
    <property type="evidence" value="ECO:0007669"/>
    <property type="project" value="InterPro"/>
</dbReference>
<dbReference type="PANTHER" id="PTHR43713">
    <property type="entry name" value="GLUTAMATE-1-SEMIALDEHYDE 2,1-AMINOMUTASE"/>
    <property type="match status" value="1"/>
</dbReference>
<dbReference type="Pfam" id="PF00202">
    <property type="entry name" value="Aminotran_3"/>
    <property type="match status" value="1"/>
</dbReference>
<evidence type="ECO:0000256" key="3">
    <source>
        <dbReference type="RuleBase" id="RU003560"/>
    </source>
</evidence>
<comment type="cofactor">
    <cofactor evidence="1">
        <name>pyridoxal 5'-phosphate</name>
        <dbReference type="ChEBI" id="CHEBI:597326"/>
    </cofactor>
</comment>
<dbReference type="InterPro" id="IPR005814">
    <property type="entry name" value="Aminotrans_3"/>
</dbReference>
<dbReference type="SUPFAM" id="SSF53383">
    <property type="entry name" value="PLP-dependent transferases"/>
    <property type="match status" value="1"/>
</dbReference>
<dbReference type="InterPro" id="IPR015424">
    <property type="entry name" value="PyrdxlP-dep_Trfase"/>
</dbReference>
<dbReference type="Gene3D" id="3.40.640.10">
    <property type="entry name" value="Type I PLP-dependent aspartate aminotransferase-like (Major domain)"/>
    <property type="match status" value="1"/>
</dbReference>
<dbReference type="InterPro" id="IPR015422">
    <property type="entry name" value="PyrdxlP-dep_Trfase_small"/>
</dbReference>
<name>A0A6A6U7T4_9PEZI</name>
<dbReference type="OrthoDB" id="425114at2759"/>
<dbReference type="GO" id="GO:0008483">
    <property type="term" value="F:transaminase activity"/>
    <property type="evidence" value="ECO:0007669"/>
    <property type="project" value="InterPro"/>
</dbReference>
<gene>
    <name evidence="4" type="ORF">BT63DRAFT_374194</name>
</gene>
<protein>
    <submittedName>
        <fullName evidence="4">Putative glutamate-1-semialdehyde 2,1-aminomutase</fullName>
    </submittedName>
</protein>
<dbReference type="Proteomes" id="UP000799302">
    <property type="component" value="Unassembled WGS sequence"/>
</dbReference>
<dbReference type="PANTHER" id="PTHR43713:SF3">
    <property type="entry name" value="GLUTAMATE-1-SEMIALDEHYDE 2,1-AMINOMUTASE 1, CHLOROPLASTIC-RELATED"/>
    <property type="match status" value="1"/>
</dbReference>
<evidence type="ECO:0000313" key="4">
    <source>
        <dbReference type="EMBL" id="KAF2668309.1"/>
    </source>
</evidence>
<sequence length="451" mass="49059">MDKGLKLPIIKPENNGQADKIQPPLSALQTTLESMQRRYANRNPKSLAFYNETLKHMPGANTRTVLHALPFPLTISHGQSTTLFSVDGHSYIDFLSEYSAGIYGHSNATIKAAIVKALDGGWNFGGKNQYEGELAKILVERFGNGMDMIRFCNSGTEANLMAIGAAIGFTGKQKILAFIGGYHGGPLSFPEASPKYSMNAKYDFILAPYNDIKATKAILSGLPPDSLAAILVEGMQGAGGSIPGQLDFLHYLRMAATDYEALFILDEVMTSRLAYRGLQSTLGISPDITTLGKWIGGGMGIGAFGGRREIMEMFDPRNGKLTHSGTFNNNVVTMAAGIAGCKIMDEDTVEKLNALGERLRNFIDTSIEKLLGAAATPKMYTTGLGSLFNITFAGPEKDVLHAVFYHYLLEHGIYIATRGFITMNIEHTEEHVETFGKVIEGFLAEYRDALV</sequence>
<proteinExistence type="inferred from homology"/>
<evidence type="ECO:0000256" key="2">
    <source>
        <dbReference type="ARBA" id="ARBA00022898"/>
    </source>
</evidence>
<evidence type="ECO:0000256" key="1">
    <source>
        <dbReference type="ARBA" id="ARBA00001933"/>
    </source>
</evidence>
<organism evidence="4 5">
    <name type="scientific">Microthyrium microscopicum</name>
    <dbReference type="NCBI Taxonomy" id="703497"/>
    <lineage>
        <taxon>Eukaryota</taxon>
        <taxon>Fungi</taxon>
        <taxon>Dikarya</taxon>
        <taxon>Ascomycota</taxon>
        <taxon>Pezizomycotina</taxon>
        <taxon>Dothideomycetes</taxon>
        <taxon>Dothideomycetes incertae sedis</taxon>
        <taxon>Microthyriales</taxon>
        <taxon>Microthyriaceae</taxon>
        <taxon>Microthyrium</taxon>
    </lineage>
</organism>
<dbReference type="AlphaFoldDB" id="A0A6A6U7T4"/>
<accession>A0A6A6U7T4</accession>
<dbReference type="Gene3D" id="3.90.1150.10">
    <property type="entry name" value="Aspartate Aminotransferase, domain 1"/>
    <property type="match status" value="1"/>
</dbReference>
<dbReference type="InterPro" id="IPR015421">
    <property type="entry name" value="PyrdxlP-dep_Trfase_major"/>
</dbReference>
<evidence type="ECO:0000313" key="5">
    <source>
        <dbReference type="Proteomes" id="UP000799302"/>
    </source>
</evidence>
<comment type="similarity">
    <text evidence="3">Belongs to the class-III pyridoxal-phosphate-dependent aminotransferase family.</text>
</comment>
<keyword evidence="5" id="KW-1185">Reference proteome</keyword>